<dbReference type="Pfam" id="PF00153">
    <property type="entry name" value="Mito_carr"/>
    <property type="match status" value="3"/>
</dbReference>
<evidence type="ECO:0000313" key="10">
    <source>
        <dbReference type="EMBL" id="CAD9081418.1"/>
    </source>
</evidence>
<evidence type="ECO:0000256" key="6">
    <source>
        <dbReference type="ARBA" id="ARBA00022989"/>
    </source>
</evidence>
<accession>A0A7S1KPX9</accession>
<comment type="similarity">
    <text evidence="2 9">Belongs to the mitochondrial carrier (TC 2.A.29) family.</text>
</comment>
<dbReference type="AlphaFoldDB" id="A0A7S1KPX9"/>
<evidence type="ECO:0008006" key="11">
    <source>
        <dbReference type="Google" id="ProtNLM"/>
    </source>
</evidence>
<evidence type="ECO:0000256" key="8">
    <source>
        <dbReference type="PROSITE-ProRule" id="PRU00282"/>
    </source>
</evidence>
<keyword evidence="4 8" id="KW-0812">Transmembrane</keyword>
<evidence type="ECO:0000256" key="2">
    <source>
        <dbReference type="ARBA" id="ARBA00006375"/>
    </source>
</evidence>
<dbReference type="InterPro" id="IPR018108">
    <property type="entry name" value="MCP_transmembrane"/>
</dbReference>
<sequence>MPSTDTANVSRVLSSDEMRDAENHDLKKVAMKFAVGGVVTSFVSGLMNGPDHVKTRLQIQGKMQADKKLYTSFPQACARIFREEGFFVLAGRGLGAALSREVVYSGIRMGLYDPAKYFVSRGKDASQIGFAEKFLSGAISGGIGSFVASPADLLKIRVQAVLPGQPLPYRNFVHGFSVICKKEGIPGLYKGASATVVRAVILTGSQLASYDTFKTTLIRDFEWEDAAPTHIVSSVVAGLITTTASSPVDVIKSRFMNDQGAYKNVLDCFVKTVKHDGVFALWKGWTPNYIRIGTHCLITLPLVEQTRRFLGLTTI</sequence>
<dbReference type="InterPro" id="IPR023395">
    <property type="entry name" value="MCP_dom_sf"/>
</dbReference>
<organism evidence="10">
    <name type="scientific">Percolomonas cosmopolitus</name>
    <dbReference type="NCBI Taxonomy" id="63605"/>
    <lineage>
        <taxon>Eukaryota</taxon>
        <taxon>Discoba</taxon>
        <taxon>Heterolobosea</taxon>
        <taxon>Tetramitia</taxon>
        <taxon>Eutetramitia</taxon>
        <taxon>Percolomonadidae</taxon>
        <taxon>Percolomonas</taxon>
    </lineage>
</organism>
<evidence type="ECO:0000256" key="7">
    <source>
        <dbReference type="ARBA" id="ARBA00023136"/>
    </source>
</evidence>
<keyword evidence="7 8" id="KW-0472">Membrane</keyword>
<reference evidence="10" key="1">
    <citation type="submission" date="2021-01" db="EMBL/GenBank/DDBJ databases">
        <authorList>
            <person name="Corre E."/>
            <person name="Pelletier E."/>
            <person name="Niang G."/>
            <person name="Scheremetjew M."/>
            <person name="Finn R."/>
            <person name="Kale V."/>
            <person name="Holt S."/>
            <person name="Cochrane G."/>
            <person name="Meng A."/>
            <person name="Brown T."/>
            <person name="Cohen L."/>
        </authorList>
    </citation>
    <scope>NUCLEOTIDE SEQUENCE</scope>
    <source>
        <strain evidence="10">WS</strain>
    </source>
</reference>
<name>A0A7S1KPX9_9EUKA</name>
<evidence type="ECO:0000256" key="1">
    <source>
        <dbReference type="ARBA" id="ARBA00004141"/>
    </source>
</evidence>
<dbReference type="Gene3D" id="1.50.40.10">
    <property type="entry name" value="Mitochondrial carrier domain"/>
    <property type="match status" value="1"/>
</dbReference>
<dbReference type="SUPFAM" id="SSF103506">
    <property type="entry name" value="Mitochondrial carrier"/>
    <property type="match status" value="1"/>
</dbReference>
<evidence type="ECO:0000256" key="5">
    <source>
        <dbReference type="ARBA" id="ARBA00022737"/>
    </source>
</evidence>
<dbReference type="InterPro" id="IPR050391">
    <property type="entry name" value="Mito_Metabolite_Transporter"/>
</dbReference>
<keyword evidence="5" id="KW-0677">Repeat</keyword>
<gene>
    <name evidence="10" type="ORF">PCOS0759_LOCUS4658</name>
</gene>
<dbReference type="PROSITE" id="PS50920">
    <property type="entry name" value="SOLCAR"/>
    <property type="match status" value="3"/>
</dbReference>
<dbReference type="EMBL" id="HBGD01005611">
    <property type="protein sequence ID" value="CAD9081418.1"/>
    <property type="molecule type" value="Transcribed_RNA"/>
</dbReference>
<keyword evidence="3 9" id="KW-0813">Transport</keyword>
<keyword evidence="6" id="KW-1133">Transmembrane helix</keyword>
<evidence type="ECO:0000256" key="4">
    <source>
        <dbReference type="ARBA" id="ARBA00022692"/>
    </source>
</evidence>
<evidence type="ECO:0000256" key="3">
    <source>
        <dbReference type="ARBA" id="ARBA00022448"/>
    </source>
</evidence>
<feature type="repeat" description="Solcar" evidence="8">
    <location>
        <begin position="225"/>
        <end position="309"/>
    </location>
</feature>
<feature type="repeat" description="Solcar" evidence="8">
    <location>
        <begin position="128"/>
        <end position="216"/>
    </location>
</feature>
<comment type="subcellular location">
    <subcellularLocation>
        <location evidence="1">Membrane</location>
        <topology evidence="1">Multi-pass membrane protein</topology>
    </subcellularLocation>
</comment>
<dbReference type="PANTHER" id="PTHR45618">
    <property type="entry name" value="MITOCHONDRIAL DICARBOXYLATE CARRIER-RELATED"/>
    <property type="match status" value="1"/>
</dbReference>
<dbReference type="GO" id="GO:0016020">
    <property type="term" value="C:membrane"/>
    <property type="evidence" value="ECO:0007669"/>
    <property type="project" value="UniProtKB-SubCell"/>
</dbReference>
<evidence type="ECO:0000256" key="9">
    <source>
        <dbReference type="RuleBase" id="RU000488"/>
    </source>
</evidence>
<proteinExistence type="inferred from homology"/>
<protein>
    <recommendedName>
        <fullName evidence="11">Mitochondrial carrier protein</fullName>
    </recommendedName>
</protein>
<feature type="repeat" description="Solcar" evidence="8">
    <location>
        <begin position="27"/>
        <end position="118"/>
    </location>
</feature>